<name>A0A7R9JMV1_TIMGE</name>
<keyword evidence="2 5" id="KW-0812">Transmembrane</keyword>
<evidence type="ECO:0000256" key="2">
    <source>
        <dbReference type="ARBA" id="ARBA00022692"/>
    </source>
</evidence>
<organism evidence="7">
    <name type="scientific">Timema genevievae</name>
    <name type="common">Walking stick</name>
    <dbReference type="NCBI Taxonomy" id="629358"/>
    <lineage>
        <taxon>Eukaryota</taxon>
        <taxon>Metazoa</taxon>
        <taxon>Ecdysozoa</taxon>
        <taxon>Arthropoda</taxon>
        <taxon>Hexapoda</taxon>
        <taxon>Insecta</taxon>
        <taxon>Pterygota</taxon>
        <taxon>Neoptera</taxon>
        <taxon>Polyneoptera</taxon>
        <taxon>Phasmatodea</taxon>
        <taxon>Timematodea</taxon>
        <taxon>Timematoidea</taxon>
        <taxon>Timematidae</taxon>
        <taxon>Timema</taxon>
    </lineage>
</organism>
<proteinExistence type="predicted"/>
<evidence type="ECO:0000256" key="4">
    <source>
        <dbReference type="ARBA" id="ARBA00023136"/>
    </source>
</evidence>
<feature type="transmembrane region" description="Helical" evidence="5">
    <location>
        <begin position="236"/>
        <end position="253"/>
    </location>
</feature>
<dbReference type="EMBL" id="OE839134">
    <property type="protein sequence ID" value="CAD7585729.1"/>
    <property type="molecule type" value="Genomic_DNA"/>
</dbReference>
<evidence type="ECO:0000256" key="1">
    <source>
        <dbReference type="ARBA" id="ARBA00004141"/>
    </source>
</evidence>
<feature type="transmembrane region" description="Helical" evidence="5">
    <location>
        <begin position="265"/>
        <end position="287"/>
    </location>
</feature>
<protein>
    <recommendedName>
        <fullName evidence="6">Major facilitator superfamily (MFS) profile domain-containing protein</fullName>
    </recommendedName>
</protein>
<evidence type="ECO:0000256" key="5">
    <source>
        <dbReference type="SAM" id="Phobius"/>
    </source>
</evidence>
<dbReference type="InterPro" id="IPR036259">
    <property type="entry name" value="MFS_trans_sf"/>
</dbReference>
<dbReference type="PANTHER" id="PTHR24064">
    <property type="entry name" value="SOLUTE CARRIER FAMILY 22 MEMBER"/>
    <property type="match status" value="1"/>
</dbReference>
<feature type="transmembrane region" description="Helical" evidence="5">
    <location>
        <begin position="370"/>
        <end position="390"/>
    </location>
</feature>
<dbReference type="Pfam" id="PF00083">
    <property type="entry name" value="Sugar_tr"/>
    <property type="match status" value="1"/>
</dbReference>
<feature type="transmembrane region" description="Helical" evidence="5">
    <location>
        <begin position="182"/>
        <end position="199"/>
    </location>
</feature>
<accession>A0A7R9JMV1</accession>
<dbReference type="AlphaFoldDB" id="A0A7R9JMV1"/>
<evidence type="ECO:0000313" key="7">
    <source>
        <dbReference type="EMBL" id="CAD7585729.1"/>
    </source>
</evidence>
<evidence type="ECO:0000259" key="6">
    <source>
        <dbReference type="PROSITE" id="PS50850"/>
    </source>
</evidence>
<sequence>MVDVDEMLYHAGDFGHYQLLLLALFCVTNILSSLDYFGQTFLSVKSPHWCRLPELEQTTTAEQRRTIWLPPNDPNCSSTTLIIAWIILGGHAKLAARMLPDSRSCASRGPFDESTYNVAQLVIITKPPLRLFNTEPELRYAHAQRKKDQNGRWDNRPANNRKKHSAFNWVCDDNWKPALGQSLFFVGCLFGTLGLGIMADHIGRLPVLVLANMLALFGNVATYFTSDLPQLGACRFLTGLATDTNFVIMYILVMEYLRPSRRTLGLNLCIGVFQTITCIAIPWIAIASGNWRRFLLAMSLPVLVVPFFYLVVPESASWLVSKGCTKEAIRSLNRAAEDGEIEVRISVGMVLTLCFDAISRNVEGLNYSPFFIFSVTSVTKLPSSLVIVGLQDRVGRKAMASGALLLSGVFTVVSGLTLAILETGTAPLLATTFAVVSRFGVNMAYSSGAQYAAELIPTEVRGQGVAAVHVAGYAATFFSSQILYLVRNEYDGAVSIGCSSYLGSATYWRAIPDLVLGTLSMLGALLCLLLPETLNKTLPVTLEDGEHFGKKEGIWEFSCCQKKVTMQNRFGDMGLILGEEGKDLSGGSGKHDEHWVEILFHIPYCQY</sequence>
<dbReference type="SUPFAM" id="SSF103473">
    <property type="entry name" value="MFS general substrate transporter"/>
    <property type="match status" value="1"/>
</dbReference>
<gene>
    <name evidence="7" type="ORF">TGEB3V08_LOCUS214</name>
</gene>
<feature type="domain" description="Major facilitator superfamily (MFS) profile" evidence="6">
    <location>
        <begin position="77"/>
        <end position="535"/>
    </location>
</feature>
<feature type="transmembrane region" description="Helical" evidence="5">
    <location>
        <begin position="402"/>
        <end position="421"/>
    </location>
</feature>
<evidence type="ECO:0000256" key="3">
    <source>
        <dbReference type="ARBA" id="ARBA00022989"/>
    </source>
</evidence>
<dbReference type="GO" id="GO:0016020">
    <property type="term" value="C:membrane"/>
    <property type="evidence" value="ECO:0007669"/>
    <property type="project" value="UniProtKB-SubCell"/>
</dbReference>
<comment type="subcellular location">
    <subcellularLocation>
        <location evidence="1">Membrane</location>
        <topology evidence="1">Multi-pass membrane protein</topology>
    </subcellularLocation>
</comment>
<dbReference type="GO" id="GO:0022857">
    <property type="term" value="F:transmembrane transporter activity"/>
    <property type="evidence" value="ECO:0007669"/>
    <property type="project" value="InterPro"/>
</dbReference>
<dbReference type="InterPro" id="IPR020846">
    <property type="entry name" value="MFS_dom"/>
</dbReference>
<reference evidence="7" key="1">
    <citation type="submission" date="2020-11" db="EMBL/GenBank/DDBJ databases">
        <authorList>
            <person name="Tran Van P."/>
        </authorList>
    </citation>
    <scope>NUCLEOTIDE SEQUENCE</scope>
</reference>
<keyword evidence="3 5" id="KW-1133">Transmembrane helix</keyword>
<dbReference type="PROSITE" id="PS50850">
    <property type="entry name" value="MFS"/>
    <property type="match status" value="1"/>
</dbReference>
<feature type="transmembrane region" description="Helical" evidence="5">
    <location>
        <begin position="17"/>
        <end position="37"/>
    </location>
</feature>
<feature type="transmembrane region" description="Helical" evidence="5">
    <location>
        <begin position="294"/>
        <end position="312"/>
    </location>
</feature>
<dbReference type="InterPro" id="IPR005828">
    <property type="entry name" value="MFS_sugar_transport-like"/>
</dbReference>
<feature type="transmembrane region" description="Helical" evidence="5">
    <location>
        <begin position="205"/>
        <end position="224"/>
    </location>
</feature>
<dbReference type="Gene3D" id="1.20.1250.20">
    <property type="entry name" value="MFS general substrate transporter like domains"/>
    <property type="match status" value="2"/>
</dbReference>
<keyword evidence="4 5" id="KW-0472">Membrane</keyword>